<gene>
    <name evidence="9" type="ORF">SM436_32095</name>
</gene>
<proteinExistence type="inferred from homology"/>
<dbReference type="InterPro" id="IPR036250">
    <property type="entry name" value="AcylCo_DH-like_C"/>
</dbReference>
<dbReference type="SUPFAM" id="SSF56645">
    <property type="entry name" value="Acyl-CoA dehydrogenase NM domain-like"/>
    <property type="match status" value="1"/>
</dbReference>
<dbReference type="EC" id="1.-.-.-" evidence="9"/>
<keyword evidence="3 5" id="KW-0285">Flavoprotein</keyword>
<dbReference type="Pfam" id="PF00441">
    <property type="entry name" value="Acyl-CoA_dh_1"/>
    <property type="match status" value="1"/>
</dbReference>
<reference evidence="9 10" key="1">
    <citation type="submission" date="2023-11" db="EMBL/GenBank/DDBJ databases">
        <title>Actinomadura monticuli sp. nov., isolated from volcanic ash.</title>
        <authorList>
            <person name="Lee S.D."/>
            <person name="Yang H."/>
            <person name="Kim I.S."/>
        </authorList>
    </citation>
    <scope>NUCLEOTIDE SEQUENCE [LARGE SCALE GENOMIC DNA]</scope>
    <source>
        <strain evidence="9 10">DSM 45346</strain>
    </source>
</reference>
<keyword evidence="10" id="KW-1185">Reference proteome</keyword>
<dbReference type="Proteomes" id="UP001569904">
    <property type="component" value="Unassembled WGS sequence"/>
</dbReference>
<dbReference type="Pfam" id="PF02770">
    <property type="entry name" value="Acyl-CoA_dh_M"/>
    <property type="match status" value="1"/>
</dbReference>
<feature type="domain" description="Acyl-CoA oxidase/dehydrogenase middle" evidence="7">
    <location>
        <begin position="120"/>
        <end position="202"/>
    </location>
</feature>
<dbReference type="SUPFAM" id="SSF47203">
    <property type="entry name" value="Acyl-CoA dehydrogenase C-terminal domain-like"/>
    <property type="match status" value="1"/>
</dbReference>
<dbReference type="Gene3D" id="1.10.540.10">
    <property type="entry name" value="Acyl-CoA dehydrogenase/oxidase, N-terminal domain"/>
    <property type="match status" value="1"/>
</dbReference>
<accession>A0ABV4R602</accession>
<comment type="cofactor">
    <cofactor evidence="1 5">
        <name>FAD</name>
        <dbReference type="ChEBI" id="CHEBI:57692"/>
    </cofactor>
</comment>
<evidence type="ECO:0000256" key="3">
    <source>
        <dbReference type="ARBA" id="ARBA00022630"/>
    </source>
</evidence>
<sequence length="502" mass="55047">MTNALQNRSTNEFIAGIEAIARRFDTATYPQQNLPADDWTLLTRAGVLLPTLPKEYGGRDSHAEMCRVVEAISEWNLPLGMYVTVITGVALRPIALWAEEEAKREVLPLYAGGDPMIAGFASTEPGCGSGMSGMTTTFQEVEDGYRIRGRKHWQAFSSTAHWWLVSAKNDEHGREYGYFIVKRSEGFRTLRPYEPLGLKVIDYGLNEIDVVVPRHRRIQAEGRNLRPMVEMLMASRAMMAAMGCGFLRRISREARAYADARRIGPGPQSEIRFVRYRLAAIDASYTVCAALNDYLRTRLDMKADMIGAFPAVQAIKTVATERMLSAAHHYQQLAGGEGYRCGSPTNISAQAFLDARVYTIFDGTNDLLSQQLTEYCLARTDGLPLSKFLAQWPLTASAITSQGLDLGFLDRDLRQEHLVLAGRAIAYAFTIGQVLRWVAKSSADAGRARAAIEFLKADIAGVATEFGLLSSGVLGIDDGAVVPPASGVPFSRAVPVPVPAEA</sequence>
<evidence type="ECO:0000256" key="2">
    <source>
        <dbReference type="ARBA" id="ARBA00009347"/>
    </source>
</evidence>
<dbReference type="InterPro" id="IPR009100">
    <property type="entry name" value="AcylCoA_DH/oxidase_NM_dom_sf"/>
</dbReference>
<feature type="domain" description="Acyl-CoA dehydrogenase/oxidase N-terminal" evidence="8">
    <location>
        <begin position="31"/>
        <end position="113"/>
    </location>
</feature>
<evidence type="ECO:0000256" key="1">
    <source>
        <dbReference type="ARBA" id="ARBA00001974"/>
    </source>
</evidence>
<evidence type="ECO:0000256" key="5">
    <source>
        <dbReference type="RuleBase" id="RU362125"/>
    </source>
</evidence>
<dbReference type="Pfam" id="PF02771">
    <property type="entry name" value="Acyl-CoA_dh_N"/>
    <property type="match status" value="1"/>
</dbReference>
<dbReference type="PANTHER" id="PTHR43884:SF12">
    <property type="entry name" value="ISOVALERYL-COA DEHYDROGENASE, MITOCHONDRIAL-RELATED"/>
    <property type="match status" value="1"/>
</dbReference>
<dbReference type="InterPro" id="IPR046373">
    <property type="entry name" value="Acyl-CoA_Oxase/DH_mid-dom_sf"/>
</dbReference>
<keyword evidence="5 9" id="KW-0560">Oxidoreductase</keyword>
<dbReference type="InterPro" id="IPR006091">
    <property type="entry name" value="Acyl-CoA_Oxase/DH_mid-dom"/>
</dbReference>
<dbReference type="EMBL" id="JAXCEH010000030">
    <property type="protein sequence ID" value="MFA1558355.1"/>
    <property type="molecule type" value="Genomic_DNA"/>
</dbReference>
<dbReference type="InterPro" id="IPR037069">
    <property type="entry name" value="AcylCoA_DH/ox_N_sf"/>
</dbReference>
<dbReference type="InterPro" id="IPR013786">
    <property type="entry name" value="AcylCoA_DH/ox_N"/>
</dbReference>
<dbReference type="Gene3D" id="2.40.110.10">
    <property type="entry name" value="Butyryl-CoA Dehydrogenase, subunit A, domain 2"/>
    <property type="match status" value="1"/>
</dbReference>
<organism evidence="9 10">
    <name type="scientific">Actinomadura chokoriensis</name>
    <dbReference type="NCBI Taxonomy" id="454156"/>
    <lineage>
        <taxon>Bacteria</taxon>
        <taxon>Bacillati</taxon>
        <taxon>Actinomycetota</taxon>
        <taxon>Actinomycetes</taxon>
        <taxon>Streptosporangiales</taxon>
        <taxon>Thermomonosporaceae</taxon>
        <taxon>Actinomadura</taxon>
    </lineage>
</organism>
<evidence type="ECO:0000259" key="8">
    <source>
        <dbReference type="Pfam" id="PF02771"/>
    </source>
</evidence>
<comment type="caution">
    <text evidence="9">The sequence shown here is derived from an EMBL/GenBank/DDBJ whole genome shotgun (WGS) entry which is preliminary data.</text>
</comment>
<name>A0ABV4R602_9ACTN</name>
<comment type="similarity">
    <text evidence="2 5">Belongs to the acyl-CoA dehydrogenase family.</text>
</comment>
<feature type="domain" description="Acyl-CoA dehydrogenase/oxidase C-terminal" evidence="6">
    <location>
        <begin position="228"/>
        <end position="372"/>
    </location>
</feature>
<keyword evidence="4 5" id="KW-0274">FAD</keyword>
<dbReference type="RefSeq" id="WP_371945381.1">
    <property type="nucleotide sequence ID" value="NZ_JAXCEH010000030.1"/>
</dbReference>
<evidence type="ECO:0000259" key="6">
    <source>
        <dbReference type="Pfam" id="PF00441"/>
    </source>
</evidence>
<dbReference type="Gene3D" id="1.20.140.10">
    <property type="entry name" value="Butyryl-CoA Dehydrogenase, subunit A, domain 3"/>
    <property type="match status" value="1"/>
</dbReference>
<protein>
    <submittedName>
        <fullName evidence="9">Acyl-CoA dehydrogenase family protein</fullName>
        <ecNumber evidence="9">1.-.-.-</ecNumber>
    </submittedName>
</protein>
<dbReference type="InterPro" id="IPR009075">
    <property type="entry name" value="AcylCo_DH/oxidase_C"/>
</dbReference>
<dbReference type="GO" id="GO:0016491">
    <property type="term" value="F:oxidoreductase activity"/>
    <property type="evidence" value="ECO:0007669"/>
    <property type="project" value="UniProtKB-KW"/>
</dbReference>
<dbReference type="PANTHER" id="PTHR43884">
    <property type="entry name" value="ACYL-COA DEHYDROGENASE"/>
    <property type="match status" value="1"/>
</dbReference>
<evidence type="ECO:0000313" key="9">
    <source>
        <dbReference type="EMBL" id="MFA1558355.1"/>
    </source>
</evidence>
<evidence type="ECO:0000256" key="4">
    <source>
        <dbReference type="ARBA" id="ARBA00022827"/>
    </source>
</evidence>
<evidence type="ECO:0000259" key="7">
    <source>
        <dbReference type="Pfam" id="PF02770"/>
    </source>
</evidence>
<evidence type="ECO:0000313" key="10">
    <source>
        <dbReference type="Proteomes" id="UP001569904"/>
    </source>
</evidence>